<evidence type="ECO:0000256" key="7">
    <source>
        <dbReference type="ARBA" id="ARBA00022840"/>
    </source>
</evidence>
<feature type="domain" description="PAS" evidence="11">
    <location>
        <begin position="534"/>
        <end position="572"/>
    </location>
</feature>
<dbReference type="GO" id="GO:0005524">
    <property type="term" value="F:ATP binding"/>
    <property type="evidence" value="ECO:0007669"/>
    <property type="project" value="UniProtKB-KW"/>
</dbReference>
<dbReference type="PRINTS" id="PR00344">
    <property type="entry name" value="BCTRLSENSOR"/>
</dbReference>
<dbReference type="InterPro" id="IPR005467">
    <property type="entry name" value="His_kinase_dom"/>
</dbReference>
<dbReference type="InterPro" id="IPR013656">
    <property type="entry name" value="PAS_4"/>
</dbReference>
<dbReference type="CDD" id="cd00082">
    <property type="entry name" value="HisKA"/>
    <property type="match status" value="1"/>
</dbReference>
<evidence type="ECO:0000256" key="5">
    <source>
        <dbReference type="ARBA" id="ARBA00022741"/>
    </source>
</evidence>
<dbReference type="SMART" id="SM00065">
    <property type="entry name" value="GAF"/>
    <property type="match status" value="1"/>
</dbReference>
<keyword evidence="3" id="KW-0597">Phosphoprotein</keyword>
<dbReference type="InterPro" id="IPR003594">
    <property type="entry name" value="HATPase_dom"/>
</dbReference>
<dbReference type="InterPro" id="IPR035965">
    <property type="entry name" value="PAS-like_dom_sf"/>
</dbReference>
<feature type="domain" description="Histidine kinase" evidence="10">
    <location>
        <begin position="664"/>
        <end position="872"/>
    </location>
</feature>
<dbReference type="InterPro" id="IPR000014">
    <property type="entry name" value="PAS"/>
</dbReference>
<evidence type="ECO:0000313" key="12">
    <source>
        <dbReference type="EMBL" id="MBB6062571.1"/>
    </source>
</evidence>
<dbReference type="AlphaFoldDB" id="A0A841GUV4"/>
<accession>A0A841GUV4</accession>
<dbReference type="InterPro" id="IPR036097">
    <property type="entry name" value="HisK_dim/P_sf"/>
</dbReference>
<dbReference type="PANTHER" id="PTHR43065">
    <property type="entry name" value="SENSOR HISTIDINE KINASE"/>
    <property type="match status" value="1"/>
</dbReference>
<dbReference type="InterPro" id="IPR004358">
    <property type="entry name" value="Sig_transdc_His_kin-like_C"/>
</dbReference>
<dbReference type="SUPFAM" id="SSF47384">
    <property type="entry name" value="Homodimeric domain of signal transducing histidine kinase"/>
    <property type="match status" value="1"/>
</dbReference>
<evidence type="ECO:0000256" key="3">
    <source>
        <dbReference type="ARBA" id="ARBA00022553"/>
    </source>
</evidence>
<dbReference type="Pfam" id="PF08448">
    <property type="entry name" value="PAS_4"/>
    <property type="match status" value="1"/>
</dbReference>
<evidence type="ECO:0000256" key="6">
    <source>
        <dbReference type="ARBA" id="ARBA00022777"/>
    </source>
</evidence>
<organism evidence="12 13">
    <name type="scientific">Thermosipho japonicus</name>
    <dbReference type="NCBI Taxonomy" id="90323"/>
    <lineage>
        <taxon>Bacteria</taxon>
        <taxon>Thermotogati</taxon>
        <taxon>Thermotogota</taxon>
        <taxon>Thermotogae</taxon>
        <taxon>Thermotogales</taxon>
        <taxon>Fervidobacteriaceae</taxon>
        <taxon>Thermosipho</taxon>
    </lineage>
</organism>
<dbReference type="Gene3D" id="3.30.565.10">
    <property type="entry name" value="Histidine kinase-like ATPase, C-terminal domain"/>
    <property type="match status" value="1"/>
</dbReference>
<evidence type="ECO:0000259" key="11">
    <source>
        <dbReference type="PROSITE" id="PS50112"/>
    </source>
</evidence>
<dbReference type="SMART" id="SM00091">
    <property type="entry name" value="PAS"/>
    <property type="match status" value="1"/>
</dbReference>
<evidence type="ECO:0000256" key="1">
    <source>
        <dbReference type="ARBA" id="ARBA00000085"/>
    </source>
</evidence>
<evidence type="ECO:0000256" key="4">
    <source>
        <dbReference type="ARBA" id="ARBA00022679"/>
    </source>
</evidence>
<dbReference type="PANTHER" id="PTHR43065:SF10">
    <property type="entry name" value="PEROXIDE STRESS-ACTIVATED HISTIDINE KINASE MAK3"/>
    <property type="match status" value="1"/>
</dbReference>
<protein>
    <recommendedName>
        <fullName evidence="2">histidine kinase</fullName>
        <ecNumber evidence="2">2.7.13.3</ecNumber>
    </recommendedName>
</protein>
<name>A0A841GUV4_9BACT</name>
<dbReference type="Pfam" id="PF02518">
    <property type="entry name" value="HATPase_c"/>
    <property type="match status" value="1"/>
</dbReference>
<proteinExistence type="predicted"/>
<dbReference type="Gene3D" id="1.10.287.130">
    <property type="match status" value="1"/>
</dbReference>
<dbReference type="InterPro" id="IPR003018">
    <property type="entry name" value="GAF"/>
</dbReference>
<dbReference type="SMART" id="SM00387">
    <property type="entry name" value="HATPase_c"/>
    <property type="match status" value="1"/>
</dbReference>
<evidence type="ECO:0000259" key="10">
    <source>
        <dbReference type="PROSITE" id="PS50109"/>
    </source>
</evidence>
<dbReference type="CDD" id="cd00075">
    <property type="entry name" value="HATPase"/>
    <property type="match status" value="1"/>
</dbReference>
<dbReference type="Pfam" id="PF00512">
    <property type="entry name" value="HisKA"/>
    <property type="match status" value="1"/>
</dbReference>
<dbReference type="InterPro" id="IPR029016">
    <property type="entry name" value="GAF-like_dom_sf"/>
</dbReference>
<dbReference type="InterPro" id="IPR036890">
    <property type="entry name" value="HATPase_C_sf"/>
</dbReference>
<gene>
    <name evidence="12" type="ORF">HNP65_001009</name>
</gene>
<evidence type="ECO:0000256" key="2">
    <source>
        <dbReference type="ARBA" id="ARBA00012438"/>
    </source>
</evidence>
<keyword evidence="4" id="KW-0808">Transferase</keyword>
<dbReference type="SUPFAM" id="SSF55874">
    <property type="entry name" value="ATPase domain of HSP90 chaperone/DNA topoisomerase II/histidine kinase"/>
    <property type="match status" value="1"/>
</dbReference>
<keyword evidence="7" id="KW-0067">ATP-binding</keyword>
<dbReference type="EMBL" id="JACHEX010000002">
    <property type="protein sequence ID" value="MBB6062571.1"/>
    <property type="molecule type" value="Genomic_DNA"/>
</dbReference>
<keyword evidence="8" id="KW-0902">Two-component regulatory system</keyword>
<dbReference type="InterPro" id="IPR003661">
    <property type="entry name" value="HisK_dim/P_dom"/>
</dbReference>
<keyword evidence="13" id="KW-1185">Reference proteome</keyword>
<dbReference type="RefSeq" id="WP_184619230.1">
    <property type="nucleotide sequence ID" value="NZ_JACHEX010000002.1"/>
</dbReference>
<comment type="caution">
    <text evidence="12">The sequence shown here is derived from an EMBL/GenBank/DDBJ whole genome shotgun (WGS) entry which is preliminary data.</text>
</comment>
<sequence>MIEYSLIYEAVNNLFEKGYPNESLEKLVDSLKKHLKVNELSLAIFEERKNIFRIVAGINAGKKIKANDENFNKQIIPLEFEGRKIGAIIVGGKFEKDQIFIDEFSKFFALVYDLFLINRRKEKLEKILQLTDIFEKSDSLGELKKNFVGKLYKYIPSEFVFLAKKAGEDYFIEYSYPVEPSESLIPGFSDFSINVFKSEPQILRSINIDFKNFNVKIKSVMSIPLNGTEDGWLIFINKLHGEGYIPEKSYEDFDLELVVASVKRFQLAISRLVYYKKLQNEIDKLNELKKEHERLIEEQKEQLRKMSIVHYISQAMRSSSDPKNVLKILLIGLTSGRTLGFNRALLLLKDFEKNSLIGKAWIGPANEEEVETIWKKANQRAMRYADVVQYLREESLGLDLEGELTKQIKDKIIPYGASRFLERAVLRRKIVHVNKKILDGLEEVDFLVPLLGVDEFVIVPLIGKNDTIGVVILDNKFSKHEIDSVDIEILRLISDSAGLAIENSINYQELKEKTLNLEKQKNLVEYLKEFSDLILQNLSAAVVVLGKDGKITEWNERAEYYFGRTKEQMLEKRLAFLGGEFEDIESMALEVLKLKEEIKLSNYLIPVMGQEKYFDVSFSPLWDSERIILKGVIVTFEDVSERVILEKERKKQEKLAALGEMAARVVHELRNPISVLGGFVKRLEKYANDENKRSKYLKIISDEIVRLESIVSEILEFSRDKKIIEFSEFNLNELISEVYILHEDRIKEKNILFEFKTDQENIEIYADKSRIKQVLINLIQNAIDETPIGGKIIIEVKKLLKTVQVKIWNEGKPISRDILEKLFTPFFTTKVHGTGLGLPICKKIIEDEHNGKIWVEPDENGNGFIFELPLENKED</sequence>
<keyword evidence="6" id="KW-0418">Kinase</keyword>
<dbReference type="Gene3D" id="3.30.450.40">
    <property type="match status" value="1"/>
</dbReference>
<dbReference type="EC" id="2.7.13.3" evidence="2"/>
<dbReference type="Proteomes" id="UP000555828">
    <property type="component" value="Unassembled WGS sequence"/>
</dbReference>
<keyword evidence="9" id="KW-0175">Coiled coil</keyword>
<evidence type="ECO:0000256" key="9">
    <source>
        <dbReference type="SAM" id="Coils"/>
    </source>
</evidence>
<dbReference type="CDD" id="cd00130">
    <property type="entry name" value="PAS"/>
    <property type="match status" value="1"/>
</dbReference>
<dbReference type="SMART" id="SM00388">
    <property type="entry name" value="HisKA"/>
    <property type="match status" value="1"/>
</dbReference>
<feature type="coiled-coil region" evidence="9">
    <location>
        <begin position="275"/>
        <end position="309"/>
    </location>
</feature>
<dbReference type="SUPFAM" id="SSF55785">
    <property type="entry name" value="PYP-like sensor domain (PAS domain)"/>
    <property type="match status" value="1"/>
</dbReference>
<reference evidence="12 13" key="1">
    <citation type="submission" date="2020-08" db="EMBL/GenBank/DDBJ databases">
        <title>Genomic Encyclopedia of Type Strains, Phase IV (KMG-IV): sequencing the most valuable type-strain genomes for metagenomic binning, comparative biology and taxonomic classification.</title>
        <authorList>
            <person name="Goeker M."/>
        </authorList>
    </citation>
    <scope>NUCLEOTIDE SEQUENCE [LARGE SCALE GENOMIC DNA]</scope>
    <source>
        <strain evidence="12 13">DSM 13481</strain>
    </source>
</reference>
<dbReference type="GO" id="GO:0000155">
    <property type="term" value="F:phosphorelay sensor kinase activity"/>
    <property type="evidence" value="ECO:0007669"/>
    <property type="project" value="InterPro"/>
</dbReference>
<evidence type="ECO:0000256" key="8">
    <source>
        <dbReference type="ARBA" id="ARBA00023012"/>
    </source>
</evidence>
<dbReference type="NCBIfam" id="TIGR00229">
    <property type="entry name" value="sensory_box"/>
    <property type="match status" value="1"/>
</dbReference>
<comment type="catalytic activity">
    <reaction evidence="1">
        <text>ATP + protein L-histidine = ADP + protein N-phospho-L-histidine.</text>
        <dbReference type="EC" id="2.7.13.3"/>
    </reaction>
</comment>
<dbReference type="PROSITE" id="PS50112">
    <property type="entry name" value="PAS"/>
    <property type="match status" value="1"/>
</dbReference>
<keyword evidence="5" id="KW-0547">Nucleotide-binding</keyword>
<dbReference type="SUPFAM" id="SSF55781">
    <property type="entry name" value="GAF domain-like"/>
    <property type="match status" value="1"/>
</dbReference>
<dbReference type="PROSITE" id="PS50109">
    <property type="entry name" value="HIS_KIN"/>
    <property type="match status" value="1"/>
</dbReference>
<dbReference type="Gene3D" id="3.30.450.20">
    <property type="entry name" value="PAS domain"/>
    <property type="match status" value="1"/>
</dbReference>
<evidence type="ECO:0000313" key="13">
    <source>
        <dbReference type="Proteomes" id="UP000555828"/>
    </source>
</evidence>